<evidence type="ECO:0000256" key="6">
    <source>
        <dbReference type="ARBA" id="ARBA00023146"/>
    </source>
</evidence>
<dbReference type="EC" id="6.1.1.5" evidence="9"/>
<evidence type="ECO:0000256" key="4">
    <source>
        <dbReference type="ARBA" id="ARBA00022840"/>
    </source>
</evidence>
<dbReference type="KEGG" id="mala:NCTC10135_00290"/>
<keyword evidence="4" id="KW-0067">ATP-binding</keyword>
<protein>
    <submittedName>
        <fullName evidence="9">Isoleucine--tRNA ligase</fullName>
        <ecNumber evidence="9">6.1.1.5</ecNumber>
    </submittedName>
</protein>
<name>A0A3B0P078_9BACT</name>
<dbReference type="InterPro" id="IPR050081">
    <property type="entry name" value="Ile-tRNA_ligase"/>
</dbReference>
<dbReference type="GO" id="GO:0004822">
    <property type="term" value="F:isoleucine-tRNA ligase activity"/>
    <property type="evidence" value="ECO:0007669"/>
    <property type="project" value="UniProtKB-EC"/>
</dbReference>
<dbReference type="SUPFAM" id="SSF52374">
    <property type="entry name" value="Nucleotidylyl transferase"/>
    <property type="match status" value="1"/>
</dbReference>
<dbReference type="AlphaFoldDB" id="A0A3B0P078"/>
<keyword evidence="3" id="KW-0547">Nucleotide-binding</keyword>
<feature type="non-terminal residue" evidence="9">
    <location>
        <position position="61"/>
    </location>
</feature>
<keyword evidence="6" id="KW-0030">Aminoacyl-tRNA synthetase</keyword>
<sequence length="61" mass="6924">MNLYQQILKSNQGNKNFVLHDGPPYANGNIHVGHALNKILKDIIVRSKNMQGYFSPFVPGW</sequence>
<dbReference type="PANTHER" id="PTHR42765">
    <property type="entry name" value="SOLEUCYL-TRNA SYNTHETASE"/>
    <property type="match status" value="1"/>
</dbReference>
<dbReference type="GO" id="GO:0006428">
    <property type="term" value="P:isoleucyl-tRNA aminoacylation"/>
    <property type="evidence" value="ECO:0007669"/>
    <property type="project" value="TreeGrafter"/>
</dbReference>
<evidence type="ECO:0000256" key="3">
    <source>
        <dbReference type="ARBA" id="ARBA00022741"/>
    </source>
</evidence>
<accession>A0A3B0P078</accession>
<evidence type="ECO:0000259" key="8">
    <source>
        <dbReference type="Pfam" id="PF00133"/>
    </source>
</evidence>
<evidence type="ECO:0000313" key="10">
    <source>
        <dbReference type="Proteomes" id="UP000259864"/>
    </source>
</evidence>
<dbReference type="Proteomes" id="UP000259864">
    <property type="component" value="Chromosome 1"/>
</dbReference>
<comment type="similarity">
    <text evidence="1">Belongs to the class-I aminoacyl-tRNA synthetase family. IleS type 1 subfamily.</text>
</comment>
<evidence type="ECO:0000256" key="1">
    <source>
        <dbReference type="ARBA" id="ARBA00006887"/>
    </source>
</evidence>
<dbReference type="GO" id="GO:0005829">
    <property type="term" value="C:cytosol"/>
    <property type="evidence" value="ECO:0007669"/>
    <property type="project" value="TreeGrafter"/>
</dbReference>
<comment type="catalytic activity">
    <reaction evidence="7">
        <text>tRNA(Ile) + L-isoleucine + ATP = L-isoleucyl-tRNA(Ile) + AMP + diphosphate</text>
        <dbReference type="Rhea" id="RHEA:11060"/>
        <dbReference type="Rhea" id="RHEA-COMP:9666"/>
        <dbReference type="Rhea" id="RHEA-COMP:9695"/>
        <dbReference type="ChEBI" id="CHEBI:30616"/>
        <dbReference type="ChEBI" id="CHEBI:33019"/>
        <dbReference type="ChEBI" id="CHEBI:58045"/>
        <dbReference type="ChEBI" id="CHEBI:78442"/>
        <dbReference type="ChEBI" id="CHEBI:78528"/>
        <dbReference type="ChEBI" id="CHEBI:456215"/>
        <dbReference type="EC" id="6.1.1.5"/>
    </reaction>
</comment>
<dbReference type="InterPro" id="IPR014729">
    <property type="entry name" value="Rossmann-like_a/b/a_fold"/>
</dbReference>
<dbReference type="InterPro" id="IPR001412">
    <property type="entry name" value="aa-tRNA-synth_I_CS"/>
</dbReference>
<keyword evidence="5" id="KW-0648">Protein biosynthesis</keyword>
<evidence type="ECO:0000256" key="5">
    <source>
        <dbReference type="ARBA" id="ARBA00022917"/>
    </source>
</evidence>
<dbReference type="EMBL" id="LS991949">
    <property type="protein sequence ID" value="SYV89790.1"/>
    <property type="molecule type" value="Genomic_DNA"/>
</dbReference>
<evidence type="ECO:0000256" key="2">
    <source>
        <dbReference type="ARBA" id="ARBA00022598"/>
    </source>
</evidence>
<dbReference type="GO" id="GO:0005524">
    <property type="term" value="F:ATP binding"/>
    <property type="evidence" value="ECO:0007669"/>
    <property type="project" value="UniProtKB-KW"/>
</dbReference>
<evidence type="ECO:0000256" key="7">
    <source>
        <dbReference type="ARBA" id="ARBA00048359"/>
    </source>
</evidence>
<reference evidence="10" key="1">
    <citation type="submission" date="2018-06" db="EMBL/GenBank/DDBJ databases">
        <authorList>
            <consortium name="Pathogen Informatics"/>
        </authorList>
    </citation>
    <scope>NUCLEOTIDE SEQUENCE [LARGE SCALE GENOMIC DNA]</scope>
    <source>
        <strain evidence="10">NCTC10135</strain>
    </source>
</reference>
<proteinExistence type="inferred from homology"/>
<dbReference type="Gene3D" id="3.40.50.620">
    <property type="entry name" value="HUPs"/>
    <property type="match status" value="1"/>
</dbReference>
<organism evidence="9 10">
    <name type="scientific">Metamycoplasma alkalescens</name>
    <dbReference type="NCBI Taxonomy" id="45363"/>
    <lineage>
        <taxon>Bacteria</taxon>
        <taxon>Bacillati</taxon>
        <taxon>Mycoplasmatota</taxon>
        <taxon>Mycoplasmoidales</taxon>
        <taxon>Metamycoplasmataceae</taxon>
        <taxon>Metamycoplasma</taxon>
    </lineage>
</organism>
<dbReference type="PANTHER" id="PTHR42765:SF1">
    <property type="entry name" value="ISOLEUCINE--TRNA LIGASE, MITOCHONDRIAL"/>
    <property type="match status" value="1"/>
</dbReference>
<dbReference type="Pfam" id="PF00133">
    <property type="entry name" value="tRNA-synt_1"/>
    <property type="match status" value="1"/>
</dbReference>
<gene>
    <name evidence="9" type="primary">ileS_5</name>
    <name evidence="9" type="ORF">NCTC10135_00290</name>
</gene>
<evidence type="ECO:0000313" key="9">
    <source>
        <dbReference type="EMBL" id="SYV89790.1"/>
    </source>
</evidence>
<keyword evidence="2 9" id="KW-0436">Ligase</keyword>
<dbReference type="PROSITE" id="PS00178">
    <property type="entry name" value="AA_TRNA_LIGASE_I"/>
    <property type="match status" value="1"/>
</dbReference>
<dbReference type="InterPro" id="IPR002300">
    <property type="entry name" value="aa-tRNA-synth_Ia"/>
</dbReference>
<feature type="domain" description="Aminoacyl-tRNA synthetase class Ia" evidence="8">
    <location>
        <begin position="2"/>
        <end position="61"/>
    </location>
</feature>